<proteinExistence type="predicted"/>
<organism evidence="1 2">
    <name type="scientific">Diversispora epigaea</name>
    <dbReference type="NCBI Taxonomy" id="1348612"/>
    <lineage>
        <taxon>Eukaryota</taxon>
        <taxon>Fungi</taxon>
        <taxon>Fungi incertae sedis</taxon>
        <taxon>Mucoromycota</taxon>
        <taxon>Glomeromycotina</taxon>
        <taxon>Glomeromycetes</taxon>
        <taxon>Diversisporales</taxon>
        <taxon>Diversisporaceae</taxon>
        <taxon>Diversispora</taxon>
    </lineage>
</organism>
<dbReference type="AlphaFoldDB" id="A0A397HW61"/>
<reference evidence="1 2" key="1">
    <citation type="submission" date="2018-08" db="EMBL/GenBank/DDBJ databases">
        <title>Genome and evolution of the arbuscular mycorrhizal fungus Diversispora epigaea (formerly Glomus versiforme) and its bacterial endosymbionts.</title>
        <authorList>
            <person name="Sun X."/>
            <person name="Fei Z."/>
            <person name="Harrison M."/>
        </authorList>
    </citation>
    <scope>NUCLEOTIDE SEQUENCE [LARGE SCALE GENOMIC DNA]</scope>
    <source>
        <strain evidence="1 2">IT104</strain>
    </source>
</reference>
<dbReference type="EMBL" id="PQFF01000292">
    <property type="protein sequence ID" value="RHZ64850.1"/>
    <property type="molecule type" value="Genomic_DNA"/>
</dbReference>
<evidence type="ECO:0000313" key="1">
    <source>
        <dbReference type="EMBL" id="RHZ64850.1"/>
    </source>
</evidence>
<sequence length="112" mass="13228">MRKAQYDNNDNLNQILTVDSNYNEEEVINSGNPKIDELIKKINSKYCDDSIKWINDDGNYNTFKNIRPIKQHLKYFKIHHLCRTSFIYGLTKELSNNGLDNANVMKKRNMEI</sequence>
<comment type="caution">
    <text evidence="1">The sequence shown here is derived from an EMBL/GenBank/DDBJ whole genome shotgun (WGS) entry which is preliminary data.</text>
</comment>
<name>A0A397HW61_9GLOM</name>
<accession>A0A397HW61</accession>
<dbReference type="Proteomes" id="UP000266861">
    <property type="component" value="Unassembled WGS sequence"/>
</dbReference>
<protein>
    <submittedName>
        <fullName evidence="1">Uncharacterized protein</fullName>
    </submittedName>
</protein>
<evidence type="ECO:0000313" key="2">
    <source>
        <dbReference type="Proteomes" id="UP000266861"/>
    </source>
</evidence>
<gene>
    <name evidence="1" type="ORF">Glove_320g24</name>
</gene>
<keyword evidence="2" id="KW-1185">Reference proteome</keyword>